<dbReference type="SUPFAM" id="SSF53649">
    <property type="entry name" value="Alkaline phosphatase-like"/>
    <property type="match status" value="1"/>
</dbReference>
<name>A0A9Q1C159_HOLLE</name>
<dbReference type="PANTHER" id="PTHR10151:SF126">
    <property type="entry name" value="ECTONUCLEOTIDE PYROPHOSPHATASE_PHOSPHODIESTERASE FAMILY MEMBER 7-LIKE"/>
    <property type="match status" value="1"/>
</dbReference>
<keyword evidence="2" id="KW-1185">Reference proteome</keyword>
<proteinExistence type="predicted"/>
<evidence type="ECO:0000313" key="2">
    <source>
        <dbReference type="Proteomes" id="UP001152320"/>
    </source>
</evidence>
<reference evidence="1" key="1">
    <citation type="submission" date="2021-10" db="EMBL/GenBank/DDBJ databases">
        <title>Tropical sea cucumber genome reveals ecological adaptation and Cuvierian tubules defense mechanism.</title>
        <authorList>
            <person name="Chen T."/>
        </authorList>
    </citation>
    <scope>NUCLEOTIDE SEQUENCE</scope>
    <source>
        <strain evidence="1">Nanhai2018</strain>
        <tissue evidence="1">Muscle</tissue>
    </source>
</reference>
<dbReference type="EMBL" id="JAIZAY010000009">
    <property type="protein sequence ID" value="KAJ8036731.1"/>
    <property type="molecule type" value="Genomic_DNA"/>
</dbReference>
<dbReference type="AlphaFoldDB" id="A0A9Q1C159"/>
<accession>A0A9Q1C159</accession>
<evidence type="ECO:0000313" key="1">
    <source>
        <dbReference type="EMBL" id="KAJ8036731.1"/>
    </source>
</evidence>
<dbReference type="OrthoDB" id="415411at2759"/>
<gene>
    <name evidence="1" type="ORF">HOLleu_20790</name>
</gene>
<dbReference type="Pfam" id="PF01663">
    <property type="entry name" value="Phosphodiest"/>
    <property type="match status" value="1"/>
</dbReference>
<dbReference type="PANTHER" id="PTHR10151">
    <property type="entry name" value="ECTONUCLEOTIDE PYROPHOSPHATASE/PHOSPHODIESTERASE"/>
    <property type="match status" value="1"/>
</dbReference>
<dbReference type="Gene3D" id="3.40.720.10">
    <property type="entry name" value="Alkaline Phosphatase, subunit A"/>
    <property type="match status" value="1"/>
</dbReference>
<dbReference type="Proteomes" id="UP001152320">
    <property type="component" value="Chromosome 9"/>
</dbReference>
<dbReference type="Gene3D" id="3.30.1360.180">
    <property type="match status" value="1"/>
</dbReference>
<dbReference type="CDD" id="cd16018">
    <property type="entry name" value="Enpp"/>
    <property type="match status" value="1"/>
</dbReference>
<protein>
    <submittedName>
        <fullName evidence="1">Ectonucleotide pyrophosphatase/phosphodiesterase family member 7</fullName>
    </submittedName>
</protein>
<comment type="caution">
    <text evidence="1">The sequence shown here is derived from an EMBL/GenBank/DDBJ whole genome shotgun (WGS) entry which is preliminary data.</text>
</comment>
<organism evidence="1 2">
    <name type="scientific">Holothuria leucospilota</name>
    <name type="common">Black long sea cucumber</name>
    <name type="synonym">Mertensiothuria leucospilota</name>
    <dbReference type="NCBI Taxonomy" id="206669"/>
    <lineage>
        <taxon>Eukaryota</taxon>
        <taxon>Metazoa</taxon>
        <taxon>Echinodermata</taxon>
        <taxon>Eleutherozoa</taxon>
        <taxon>Echinozoa</taxon>
        <taxon>Holothuroidea</taxon>
        <taxon>Aspidochirotacea</taxon>
        <taxon>Aspidochirotida</taxon>
        <taxon>Holothuriidae</taxon>
        <taxon>Holothuria</taxon>
    </lineage>
</organism>
<sequence length="361" mass="41118">MFFHPKKGKVLLLLIDGLRWDQFGLDIPSLQRLENYGVKADWLDSVFLTNTVPNMYSLATGLYPESHGVIHNQFFNAKTHTLIVDYDDVSNITEFFDTGVEPLWVSAILAGKKVACFMWAGTAVPVKGVQCDHVTYQNSWNRENYLPKDQVKDAVLWIVEEDFDLVLLALELPDKALHKSGIDSDQFHSDLWKVDSILNCLLDDIDQRGLWETLNVIVVSDHGHATVDPEKFISLTDYIDEGDIEFSVVVNSLFQLKARAAAENKVLRQLRSAHPALHVFKKENFPERFHYGNHPRNLPIIGYVDIGWHVHLAKKFDPSKDFVNASDHGYDNENMEMKAIFYARGPAFKSSYRAKPLKTVG</sequence>
<dbReference type="InterPro" id="IPR002591">
    <property type="entry name" value="Phosphodiest/P_Trfase"/>
</dbReference>
<dbReference type="InterPro" id="IPR017850">
    <property type="entry name" value="Alkaline_phosphatase_core_sf"/>
</dbReference>